<evidence type="ECO:0000256" key="12">
    <source>
        <dbReference type="ARBA" id="ARBA00022807"/>
    </source>
</evidence>
<dbReference type="Proteomes" id="UP000736164">
    <property type="component" value="Unassembled WGS sequence"/>
</dbReference>
<dbReference type="InterPro" id="IPR001607">
    <property type="entry name" value="Znf_UBP"/>
</dbReference>
<evidence type="ECO:0000256" key="1">
    <source>
        <dbReference type="ARBA" id="ARBA00000707"/>
    </source>
</evidence>
<dbReference type="FunFam" id="3.90.70.10:FF:000129">
    <property type="entry name" value="Ubiquitinyl hydrolase 1"/>
    <property type="match status" value="1"/>
</dbReference>
<evidence type="ECO:0000256" key="10">
    <source>
        <dbReference type="ARBA" id="ARBA00022786"/>
    </source>
</evidence>
<feature type="non-terminal residue" evidence="22">
    <location>
        <position position="1"/>
    </location>
</feature>
<keyword evidence="8" id="KW-0479">Metal-binding</keyword>
<dbReference type="InterPro" id="IPR038765">
    <property type="entry name" value="Papain-like_cys_pep_sf"/>
</dbReference>
<comment type="caution">
    <text evidence="22">The sequence shown here is derived from an EMBL/GenBank/DDBJ whole genome shotgun (WGS) entry which is preliminary data.</text>
</comment>
<dbReference type="InterPro" id="IPR050185">
    <property type="entry name" value="Ub_carboxyl-term_hydrolase"/>
</dbReference>
<dbReference type="PROSITE" id="PS50271">
    <property type="entry name" value="ZF_UBP"/>
    <property type="match status" value="1"/>
</dbReference>
<evidence type="ECO:0000256" key="15">
    <source>
        <dbReference type="ARBA" id="ARBA00056435"/>
    </source>
</evidence>
<dbReference type="FunFam" id="3.90.70.10:FF:000102">
    <property type="entry name" value="Ubiquitinyl hydrolase 1"/>
    <property type="match status" value="1"/>
</dbReference>
<evidence type="ECO:0000313" key="22">
    <source>
        <dbReference type="EMBL" id="MBN3319526.1"/>
    </source>
</evidence>
<dbReference type="FunFam" id="3.30.40.10:FF:000147">
    <property type="entry name" value="Ubiquitin carboxyl-terminal hydrolase 16"/>
    <property type="match status" value="1"/>
</dbReference>
<keyword evidence="13" id="KW-0862">Zinc</keyword>
<accession>A0A8J7TE38</accession>
<keyword evidence="9 17" id="KW-0863">Zinc-finger</keyword>
<organism evidence="22 23">
    <name type="scientific">Atractosteus spatula</name>
    <name type="common">Alligator gar</name>
    <name type="synonym">Lepisosteus spatula</name>
    <dbReference type="NCBI Taxonomy" id="7917"/>
    <lineage>
        <taxon>Eukaryota</taxon>
        <taxon>Metazoa</taxon>
        <taxon>Chordata</taxon>
        <taxon>Craniata</taxon>
        <taxon>Vertebrata</taxon>
        <taxon>Euteleostomi</taxon>
        <taxon>Actinopterygii</taxon>
        <taxon>Neopterygii</taxon>
        <taxon>Holostei</taxon>
        <taxon>Semionotiformes</taxon>
        <taxon>Lepisosteidae</taxon>
        <taxon>Atractosteus</taxon>
    </lineage>
</organism>
<evidence type="ECO:0000259" key="21">
    <source>
        <dbReference type="PROSITE" id="PS50271"/>
    </source>
</evidence>
<proteinExistence type="inferred from homology"/>
<dbReference type="GO" id="GO:0001917">
    <property type="term" value="C:photoreceptor inner segment"/>
    <property type="evidence" value="ECO:0007669"/>
    <property type="project" value="UniProtKB-SubCell"/>
</dbReference>
<dbReference type="Gene3D" id="3.30.40.10">
    <property type="entry name" value="Zinc/RING finger domain, C3HC4 (zinc finger)"/>
    <property type="match status" value="1"/>
</dbReference>
<evidence type="ECO:0000256" key="9">
    <source>
        <dbReference type="ARBA" id="ARBA00022771"/>
    </source>
</evidence>
<dbReference type="GO" id="GO:0005737">
    <property type="term" value="C:cytoplasm"/>
    <property type="evidence" value="ECO:0007669"/>
    <property type="project" value="UniProtKB-SubCell"/>
</dbReference>
<dbReference type="SUPFAM" id="SSF54001">
    <property type="entry name" value="Cysteine proteinases"/>
    <property type="match status" value="1"/>
</dbReference>
<dbReference type="AlphaFoldDB" id="A0A8J7TE38"/>
<feature type="region of interest" description="Disordered" evidence="19">
    <location>
        <begin position="450"/>
        <end position="560"/>
    </location>
</feature>
<comment type="function">
    <text evidence="15">Catalyzes the deubiquitination of SPDL1. Plays a role in the repair of UV-induced DNA damage via deubiquitination of ERCC1, promoting its recruitment to DNA damage sites. May be involved in the maintenance of photoreceptor function. May play a role in normal retinal development. Plays a role in cell migration.</text>
</comment>
<dbReference type="Gene3D" id="3.90.70.10">
    <property type="entry name" value="Cysteine proteinases"/>
    <property type="match status" value="2"/>
</dbReference>
<dbReference type="EC" id="3.4.19.12" evidence="18"/>
<dbReference type="CDD" id="cd02667">
    <property type="entry name" value="Peptidase_C19K"/>
    <property type="match status" value="1"/>
</dbReference>
<feature type="domain" description="USP" evidence="20">
    <location>
        <begin position="213"/>
        <end position="841"/>
    </location>
</feature>
<keyword evidence="6" id="KW-0963">Cytoplasm</keyword>
<dbReference type="GO" id="GO:0005634">
    <property type="term" value="C:nucleus"/>
    <property type="evidence" value="ECO:0007669"/>
    <property type="project" value="UniProtKB-SubCell"/>
</dbReference>
<feature type="domain" description="UBP-type" evidence="21">
    <location>
        <begin position="36"/>
        <end position="152"/>
    </location>
</feature>
<comment type="similarity">
    <text evidence="5 18">Belongs to the peptidase C19 family.</text>
</comment>
<evidence type="ECO:0000256" key="13">
    <source>
        <dbReference type="ARBA" id="ARBA00022833"/>
    </source>
</evidence>
<keyword evidence="11 18" id="KW-0378">Hydrolase</keyword>
<evidence type="ECO:0000256" key="19">
    <source>
        <dbReference type="SAM" id="MobiDB-lite"/>
    </source>
</evidence>
<name>A0A8J7TE38_ATRSP</name>
<evidence type="ECO:0000256" key="6">
    <source>
        <dbReference type="ARBA" id="ARBA00022490"/>
    </source>
</evidence>
<dbReference type="PROSITE" id="PS00972">
    <property type="entry name" value="USP_1"/>
    <property type="match status" value="1"/>
</dbReference>
<evidence type="ECO:0000256" key="16">
    <source>
        <dbReference type="ARBA" id="ARBA00064133"/>
    </source>
</evidence>
<keyword evidence="10 18" id="KW-0833">Ubl conjugation pathway</keyword>
<dbReference type="GO" id="GO:0006508">
    <property type="term" value="P:proteolysis"/>
    <property type="evidence" value="ECO:0007669"/>
    <property type="project" value="UniProtKB-KW"/>
</dbReference>
<feature type="compositionally biased region" description="Polar residues" evidence="19">
    <location>
        <begin position="505"/>
        <end position="519"/>
    </location>
</feature>
<comment type="catalytic activity">
    <reaction evidence="1 18">
        <text>Thiol-dependent hydrolysis of ester, thioester, amide, peptide and isopeptide bonds formed by the C-terminal Gly of ubiquitin (a 76-residue protein attached to proteins as an intracellular targeting signal).</text>
        <dbReference type="EC" id="3.4.19.12"/>
    </reaction>
</comment>
<gene>
    <name evidence="22" type="primary">Usp45</name>
    <name evidence="22" type="ORF">GTO95_0014777</name>
</gene>
<evidence type="ECO:0000259" key="20">
    <source>
        <dbReference type="PROSITE" id="PS50235"/>
    </source>
</evidence>
<feature type="non-terminal residue" evidence="22">
    <location>
        <position position="841"/>
    </location>
</feature>
<dbReference type="InterPro" id="IPR001394">
    <property type="entry name" value="Peptidase_C19_UCH"/>
</dbReference>
<evidence type="ECO:0000256" key="17">
    <source>
        <dbReference type="PROSITE-ProRule" id="PRU00502"/>
    </source>
</evidence>
<keyword evidence="7 18" id="KW-0645">Protease</keyword>
<sequence length="841" mass="93924">MRLKDPFSLKASEMTKRSNRPRKPREEESSDEVSGMTCQHVSKAVDLSSVKKAVSQNLWSVCSECLKERTVYDGEPAGPFDILVCLKCGFQGCNQSDGQHSTKHFQAVHAESHCIVMSLSTWKAWCYECNEELSTHCNKKVLAQTVDFLQKHSAKASSVCFCRLEGINDFCLPIICFILGTTSKIIKIREETTEGTDLLKGKNPVNSTFVPVKGINNLGNTCFFNAVMQNLSQTHMLNDLVSEMKEKGSKLKICPLMETSLDPLVVTLPSPEPLTSAMFLFLNCMKEPGKGPVSPKILFNQLCQKAPRFKGYQQQDSQELLHYLLDAMRMEETKRIKAGILKAFNNPTERTADDETKRKVKAYGKEGVKMNFVDRIFVGELTNTIMCEECEHISTVKEAFIDISLPIIEERVSKPANPGRGSKTNKLQEREQDQFILAGDNTATVTLAHLPKNSKKHSTAKDKIQQSNLKKHERKSSFGSEERNNDYSQTRSEEDLAGDPKNNYKDTGSSKVANGSQSEASEKDGSHLDSSNDADSEASESESTSKHTLNSSSADCFNAGGSNQTQLKSDLFHSKQKDGNHIDHLASAMSRLGLCHNVHESVIHTHSQEEQTDIMSNNKDASKEKPLISQNPQIAFQSLSHSYVPCSKECSVQSCLYQFTSVELLMGNNKLLCENCTEKRQKHLKKTITSEKKVEKVYTSARKQMLISSLPPVVTLHLKRFHQAGMSLRKVNRHVDFPLVLDLAPFCSASCKNIVQGERVLYGLYGIVEHSGSMRGGHYSAYVKIRGPHRKLEQRRNVAGQKEAAAAPPGQWVYVSDTHVQVVPESRVLGSQAYLLFYEEM</sequence>
<reference evidence="22" key="1">
    <citation type="journal article" date="2021" name="Cell">
        <title>Tracing the genetic footprints of vertebrate landing in non-teleost ray-finned fishes.</title>
        <authorList>
            <person name="Bi X."/>
            <person name="Wang K."/>
            <person name="Yang L."/>
            <person name="Pan H."/>
            <person name="Jiang H."/>
            <person name="Wei Q."/>
            <person name="Fang M."/>
            <person name="Yu H."/>
            <person name="Zhu C."/>
            <person name="Cai Y."/>
            <person name="He Y."/>
            <person name="Gan X."/>
            <person name="Zeng H."/>
            <person name="Yu D."/>
            <person name="Zhu Y."/>
            <person name="Jiang H."/>
            <person name="Qiu Q."/>
            <person name="Yang H."/>
            <person name="Zhang Y.E."/>
            <person name="Wang W."/>
            <person name="Zhu M."/>
            <person name="He S."/>
            <person name="Zhang G."/>
        </authorList>
    </citation>
    <scope>NUCLEOTIDE SEQUENCE</scope>
    <source>
        <strain evidence="22">Allg_001</strain>
    </source>
</reference>
<evidence type="ECO:0000256" key="8">
    <source>
        <dbReference type="ARBA" id="ARBA00022723"/>
    </source>
</evidence>
<dbReference type="SUPFAM" id="SSF57850">
    <property type="entry name" value="RING/U-box"/>
    <property type="match status" value="1"/>
</dbReference>
<evidence type="ECO:0000256" key="14">
    <source>
        <dbReference type="ARBA" id="ARBA00023242"/>
    </source>
</evidence>
<evidence type="ECO:0000256" key="4">
    <source>
        <dbReference type="ARBA" id="ARBA00004496"/>
    </source>
</evidence>
<dbReference type="PANTHER" id="PTHR21646:SF34">
    <property type="entry name" value="UBIQUITIN CARBOXYL-TERMINAL HYDROLASE 45"/>
    <property type="match status" value="1"/>
</dbReference>
<comment type="subcellular location">
    <subcellularLocation>
        <location evidence="4">Cytoplasm</location>
    </subcellularLocation>
    <subcellularLocation>
        <location evidence="2">Nucleus</location>
    </subcellularLocation>
    <subcellularLocation>
        <location evidence="3">Photoreceptor inner segment</location>
    </subcellularLocation>
</comment>
<protein>
    <recommendedName>
        <fullName evidence="18">Ubiquitin carboxyl-terminal hydrolase</fullName>
        <ecNumber evidence="18">3.4.19.12</ecNumber>
    </recommendedName>
</protein>
<evidence type="ECO:0000256" key="2">
    <source>
        <dbReference type="ARBA" id="ARBA00004123"/>
    </source>
</evidence>
<dbReference type="InterPro" id="IPR018200">
    <property type="entry name" value="USP_CS"/>
</dbReference>
<dbReference type="PROSITE" id="PS00973">
    <property type="entry name" value="USP_2"/>
    <property type="match status" value="1"/>
</dbReference>
<evidence type="ECO:0000256" key="5">
    <source>
        <dbReference type="ARBA" id="ARBA00009085"/>
    </source>
</evidence>
<keyword evidence="12 18" id="KW-0788">Thiol protease</keyword>
<keyword evidence="14" id="KW-0539">Nucleus</keyword>
<dbReference type="EMBL" id="JAAWVO010045261">
    <property type="protein sequence ID" value="MBN3319526.1"/>
    <property type="molecule type" value="Genomic_DNA"/>
</dbReference>
<keyword evidence="23" id="KW-1185">Reference proteome</keyword>
<evidence type="ECO:0000256" key="3">
    <source>
        <dbReference type="ARBA" id="ARBA00004437"/>
    </source>
</evidence>
<dbReference type="PROSITE" id="PS50235">
    <property type="entry name" value="USP_3"/>
    <property type="match status" value="1"/>
</dbReference>
<dbReference type="Pfam" id="PF02148">
    <property type="entry name" value="zf-UBP"/>
    <property type="match status" value="1"/>
</dbReference>
<evidence type="ECO:0000256" key="11">
    <source>
        <dbReference type="ARBA" id="ARBA00022801"/>
    </source>
</evidence>
<feature type="compositionally biased region" description="Polar residues" evidence="19">
    <location>
        <begin position="546"/>
        <end position="560"/>
    </location>
</feature>
<dbReference type="Pfam" id="PF00443">
    <property type="entry name" value="UCH"/>
    <property type="match status" value="1"/>
</dbReference>
<comment type="subunit">
    <text evidence="16">Interacts with ERCC1. The catalytically active form interacts with SPDL1.</text>
</comment>
<dbReference type="GO" id="GO:0016579">
    <property type="term" value="P:protein deubiquitination"/>
    <property type="evidence" value="ECO:0007669"/>
    <property type="project" value="InterPro"/>
</dbReference>
<evidence type="ECO:0000313" key="23">
    <source>
        <dbReference type="Proteomes" id="UP000736164"/>
    </source>
</evidence>
<feature type="region of interest" description="Disordered" evidence="19">
    <location>
        <begin position="1"/>
        <end position="37"/>
    </location>
</feature>
<dbReference type="GO" id="GO:0008270">
    <property type="term" value="F:zinc ion binding"/>
    <property type="evidence" value="ECO:0007669"/>
    <property type="project" value="UniProtKB-KW"/>
</dbReference>
<dbReference type="GO" id="GO:0004843">
    <property type="term" value="F:cysteine-type deubiquitinase activity"/>
    <property type="evidence" value="ECO:0007669"/>
    <property type="project" value="UniProtKB-UniRule"/>
</dbReference>
<evidence type="ECO:0000256" key="18">
    <source>
        <dbReference type="RuleBase" id="RU366025"/>
    </source>
</evidence>
<dbReference type="PANTHER" id="PTHR21646">
    <property type="entry name" value="UBIQUITIN CARBOXYL-TERMINAL HYDROLASE"/>
    <property type="match status" value="1"/>
</dbReference>
<dbReference type="InterPro" id="IPR028889">
    <property type="entry name" value="USP"/>
</dbReference>
<evidence type="ECO:0000256" key="7">
    <source>
        <dbReference type="ARBA" id="ARBA00022670"/>
    </source>
</evidence>
<dbReference type="InterPro" id="IPR013083">
    <property type="entry name" value="Znf_RING/FYVE/PHD"/>
</dbReference>